<dbReference type="GO" id="GO:0032259">
    <property type="term" value="P:methylation"/>
    <property type="evidence" value="ECO:0007669"/>
    <property type="project" value="UniProtKB-KW"/>
</dbReference>
<evidence type="ECO:0000313" key="3">
    <source>
        <dbReference type="EMBL" id="MCX2745340.1"/>
    </source>
</evidence>
<dbReference type="Gene3D" id="3.40.50.150">
    <property type="entry name" value="Vaccinia Virus protein VP39"/>
    <property type="match status" value="1"/>
</dbReference>
<accession>A0ABT3RU84</accession>
<dbReference type="RefSeq" id="WP_266057901.1">
    <property type="nucleotide sequence ID" value="NZ_JAPFQN010000009.1"/>
</dbReference>
<sequence length="211" mass="23473">MNILKEIGKQIKYPRGLFGKLMLTVMTKSTIEPARWTASLMNIQPDDDIIEIGFGNGANIKFLSQQASGGSVTGIEVSDTAIEMASDKNSKAISEDRVKLHKAPGSQLPFKDGEFDKAITVATVYVIEDPGAVFKEMYRVLKPSGRGAVTFPFREKFGKYKPVMAEKFYMHKLEDLEKLFRDAGFINCKTESNDQVRFGAHCMHGEKPAVN</sequence>
<name>A0ABT3RU84_9BACT</name>
<dbReference type="Proteomes" id="UP001209885">
    <property type="component" value="Unassembled WGS sequence"/>
</dbReference>
<comment type="caution">
    <text evidence="3">The sequence shown here is derived from an EMBL/GenBank/DDBJ whole genome shotgun (WGS) entry which is preliminary data.</text>
</comment>
<keyword evidence="1" id="KW-0808">Transferase</keyword>
<gene>
    <name evidence="3" type="ORF">OO013_15790</name>
</gene>
<dbReference type="PANTHER" id="PTHR44068:SF11">
    <property type="entry name" value="GERANYL DIPHOSPHATE 2-C-METHYLTRANSFERASE"/>
    <property type="match status" value="1"/>
</dbReference>
<dbReference type="InterPro" id="IPR013216">
    <property type="entry name" value="Methyltransf_11"/>
</dbReference>
<proteinExistence type="predicted"/>
<dbReference type="PANTHER" id="PTHR44068">
    <property type="entry name" value="ZGC:194242"/>
    <property type="match status" value="1"/>
</dbReference>
<feature type="domain" description="Methyltransferase type 11" evidence="2">
    <location>
        <begin position="51"/>
        <end position="146"/>
    </location>
</feature>
<reference evidence="3 4" key="1">
    <citation type="submission" date="2022-11" db="EMBL/GenBank/DDBJ databases">
        <title>The characterization of three novel Bacteroidetes species and genomic analysis of their roles in tidal elemental geochemical cycles.</title>
        <authorList>
            <person name="Ma K."/>
        </authorList>
    </citation>
    <scope>NUCLEOTIDE SEQUENCE [LARGE SCALE GENOMIC DNA]</scope>
    <source>
        <strain evidence="3 4">M17</strain>
    </source>
</reference>
<dbReference type="CDD" id="cd02440">
    <property type="entry name" value="AdoMet_MTases"/>
    <property type="match status" value="1"/>
</dbReference>
<dbReference type="InterPro" id="IPR029063">
    <property type="entry name" value="SAM-dependent_MTases_sf"/>
</dbReference>
<keyword evidence="4" id="KW-1185">Reference proteome</keyword>
<dbReference type="SUPFAM" id="SSF53335">
    <property type="entry name" value="S-adenosyl-L-methionine-dependent methyltransferases"/>
    <property type="match status" value="1"/>
</dbReference>
<protein>
    <submittedName>
        <fullName evidence="3">Class I SAM-dependent methyltransferase</fullName>
    </submittedName>
</protein>
<evidence type="ECO:0000259" key="2">
    <source>
        <dbReference type="Pfam" id="PF08241"/>
    </source>
</evidence>
<dbReference type="EMBL" id="JAPFQN010000009">
    <property type="protein sequence ID" value="MCX2745340.1"/>
    <property type="molecule type" value="Genomic_DNA"/>
</dbReference>
<dbReference type="GO" id="GO:0008168">
    <property type="term" value="F:methyltransferase activity"/>
    <property type="evidence" value="ECO:0007669"/>
    <property type="project" value="UniProtKB-KW"/>
</dbReference>
<organism evidence="3 4">
    <name type="scientific">Mangrovivirga halotolerans</name>
    <dbReference type="NCBI Taxonomy" id="2993936"/>
    <lineage>
        <taxon>Bacteria</taxon>
        <taxon>Pseudomonadati</taxon>
        <taxon>Bacteroidota</taxon>
        <taxon>Cytophagia</taxon>
        <taxon>Cytophagales</taxon>
        <taxon>Mangrovivirgaceae</taxon>
        <taxon>Mangrovivirga</taxon>
    </lineage>
</organism>
<evidence type="ECO:0000256" key="1">
    <source>
        <dbReference type="ARBA" id="ARBA00022679"/>
    </source>
</evidence>
<dbReference type="Pfam" id="PF08241">
    <property type="entry name" value="Methyltransf_11"/>
    <property type="match status" value="1"/>
</dbReference>
<keyword evidence="3" id="KW-0489">Methyltransferase</keyword>
<dbReference type="InterPro" id="IPR050447">
    <property type="entry name" value="Erg6_SMT_methyltransf"/>
</dbReference>
<evidence type="ECO:0000313" key="4">
    <source>
        <dbReference type="Proteomes" id="UP001209885"/>
    </source>
</evidence>